<comment type="caution">
    <text evidence="7">The sequence shown here is derived from an EMBL/GenBank/DDBJ whole genome shotgun (WGS) entry which is preliminary data.</text>
</comment>
<dbReference type="GO" id="GO:0003677">
    <property type="term" value="F:DNA binding"/>
    <property type="evidence" value="ECO:0007669"/>
    <property type="project" value="UniProtKB-KW"/>
</dbReference>
<dbReference type="Proteomes" id="UP001408789">
    <property type="component" value="Unassembled WGS sequence"/>
</dbReference>
<reference evidence="7 8" key="1">
    <citation type="submission" date="2024-04" db="EMBL/GenBank/DDBJ databases">
        <title>The reference genome of an endangered Asteraceae, Deinandra increscens subsp. villosa, native to the Central Coast of California.</title>
        <authorList>
            <person name="Guilliams M."/>
            <person name="Hasenstab-Lehman K."/>
            <person name="Meyer R."/>
            <person name="Mcevoy S."/>
        </authorList>
    </citation>
    <scope>NUCLEOTIDE SEQUENCE [LARGE SCALE GENOMIC DNA]</scope>
    <source>
        <tissue evidence="7">Leaf</tissue>
    </source>
</reference>
<dbReference type="SMART" id="SM00356">
    <property type="entry name" value="ZnF_C3H1"/>
    <property type="match status" value="2"/>
</dbReference>
<evidence type="ECO:0000313" key="8">
    <source>
        <dbReference type="Proteomes" id="UP001408789"/>
    </source>
</evidence>
<evidence type="ECO:0000259" key="6">
    <source>
        <dbReference type="PROSITE" id="PS50103"/>
    </source>
</evidence>
<proteinExistence type="predicted"/>
<dbReference type="InterPro" id="IPR000571">
    <property type="entry name" value="Znf_CCCH"/>
</dbReference>
<feature type="zinc finger region" description="C3H1-type" evidence="5">
    <location>
        <begin position="126"/>
        <end position="153"/>
    </location>
</feature>
<protein>
    <recommendedName>
        <fullName evidence="6">C3H1-type domain-containing protein</fullName>
    </recommendedName>
</protein>
<dbReference type="PANTHER" id="PTHR14493:SF90">
    <property type="entry name" value="ZINC FINGER CCCH DOMAIN-CONTAINING PROTEIN 2"/>
    <property type="match status" value="1"/>
</dbReference>
<keyword evidence="3 5" id="KW-0862">Zinc</keyword>
<organism evidence="7 8">
    <name type="scientific">Deinandra increscens subsp. villosa</name>
    <dbReference type="NCBI Taxonomy" id="3103831"/>
    <lineage>
        <taxon>Eukaryota</taxon>
        <taxon>Viridiplantae</taxon>
        <taxon>Streptophyta</taxon>
        <taxon>Embryophyta</taxon>
        <taxon>Tracheophyta</taxon>
        <taxon>Spermatophyta</taxon>
        <taxon>Magnoliopsida</taxon>
        <taxon>eudicotyledons</taxon>
        <taxon>Gunneridae</taxon>
        <taxon>Pentapetalae</taxon>
        <taxon>asterids</taxon>
        <taxon>campanulids</taxon>
        <taxon>Asterales</taxon>
        <taxon>Asteraceae</taxon>
        <taxon>Asteroideae</taxon>
        <taxon>Heliantheae alliance</taxon>
        <taxon>Madieae</taxon>
        <taxon>Madiinae</taxon>
        <taxon>Deinandra</taxon>
    </lineage>
</organism>
<dbReference type="PROSITE" id="PS50103">
    <property type="entry name" value="ZF_C3H1"/>
    <property type="match status" value="1"/>
</dbReference>
<dbReference type="Pfam" id="PF00642">
    <property type="entry name" value="zf-CCCH"/>
    <property type="match status" value="1"/>
</dbReference>
<dbReference type="InterPro" id="IPR045234">
    <property type="entry name" value="Unkempt-like"/>
</dbReference>
<dbReference type="EMBL" id="JBCNJP010000027">
    <property type="protein sequence ID" value="KAK9052563.1"/>
    <property type="molecule type" value="Genomic_DNA"/>
</dbReference>
<feature type="domain" description="C3H1-type" evidence="6">
    <location>
        <begin position="126"/>
        <end position="153"/>
    </location>
</feature>
<dbReference type="PANTHER" id="PTHR14493">
    <property type="entry name" value="UNKEMPT FAMILY MEMBER"/>
    <property type="match status" value="1"/>
</dbReference>
<accession>A0AAP0CC49</accession>
<keyword evidence="2 5" id="KW-0863">Zinc-finger</keyword>
<evidence type="ECO:0000256" key="2">
    <source>
        <dbReference type="ARBA" id="ARBA00022771"/>
    </source>
</evidence>
<dbReference type="InterPro" id="IPR057444">
    <property type="entry name" value="Znf-CCCH_AtC3H23-like"/>
</dbReference>
<keyword evidence="1 5" id="KW-0479">Metal-binding</keyword>
<keyword evidence="4" id="KW-0238">DNA-binding</keyword>
<dbReference type="AlphaFoldDB" id="A0AAP0CC49"/>
<keyword evidence="8" id="KW-1185">Reference proteome</keyword>
<evidence type="ECO:0000256" key="1">
    <source>
        <dbReference type="ARBA" id="ARBA00022723"/>
    </source>
</evidence>
<evidence type="ECO:0000256" key="5">
    <source>
        <dbReference type="PROSITE-ProRule" id="PRU00723"/>
    </source>
</evidence>
<evidence type="ECO:0000313" key="7">
    <source>
        <dbReference type="EMBL" id="KAK9052563.1"/>
    </source>
</evidence>
<evidence type="ECO:0000256" key="4">
    <source>
        <dbReference type="ARBA" id="ARBA00023125"/>
    </source>
</evidence>
<name>A0AAP0CC49_9ASTR</name>
<sequence>MATTGCLEQNHHKFHQLYNKKSWDIDIPPRKLLSRRPSASSPENFIENSMYQNESPTVLPEETLFKKFLPYNTDDDEDADPYASDHFRIYEFKVRKCTRSRSHDWTDCPFAHPGEKARRRCPRRYNYLGTVCADFRRGNCSRGDLCEFAHGVFECWLHPSRYRTEACKDGKNCQRKICFFAHTQRQLRVVPSDHTELTASVKKYHADTSSHCCAHCRCHLDTHYTNSPTSTLNLADLDNLSPPGSPPFSPARSGAGFSPISRFADRLARGDSFGMTQLGSSRSSVDQNETMNEVLMGNNRSLNELMRSMEAMAVEENEFPAWMDGSYGGEQHLQFDLQPASYLSPCGSDLDGRFTRSTRDLRQNVCNEGSVNGPDLGWVNDLLT</sequence>
<evidence type="ECO:0000256" key="3">
    <source>
        <dbReference type="ARBA" id="ARBA00022833"/>
    </source>
</evidence>
<gene>
    <name evidence="7" type="ORF">SSX86_029192</name>
</gene>
<dbReference type="Pfam" id="PF25512">
    <property type="entry name" value="zf-CCCH_AtC3H23"/>
    <property type="match status" value="1"/>
</dbReference>
<dbReference type="GO" id="GO:0008270">
    <property type="term" value="F:zinc ion binding"/>
    <property type="evidence" value="ECO:0007669"/>
    <property type="project" value="UniProtKB-KW"/>
</dbReference>
<dbReference type="Gene3D" id="3.30.1370.210">
    <property type="match status" value="1"/>
</dbReference>